<evidence type="ECO:0000313" key="2">
    <source>
        <dbReference type="Proteomes" id="UP000470213"/>
    </source>
</evidence>
<dbReference type="RefSeq" id="WP_163084862.1">
    <property type="nucleotide sequence ID" value="NZ_JAAAWN010000009.1"/>
</dbReference>
<reference evidence="1 2" key="1">
    <citation type="submission" date="2020-01" db="EMBL/GenBank/DDBJ databases">
        <authorList>
            <person name="Chen J."/>
            <person name="Zhu S."/>
            <person name="Yang J."/>
        </authorList>
    </citation>
    <scope>NUCLEOTIDE SEQUENCE [LARGE SCALE GENOMIC DNA]</scope>
    <source>
        <strain evidence="1 2">345S023</strain>
    </source>
</reference>
<name>A0A7X5RLB8_9ALTE</name>
<dbReference type="Proteomes" id="UP000470213">
    <property type="component" value="Unassembled WGS sequence"/>
</dbReference>
<accession>A0A7X5RLB8</accession>
<sequence length="81" mass="9426">MTVPRRNSTQYYYFSINASYIECETLYSPHHSDVVMTAENGLKIQVPAVRLRPFVTPEGLSGRFRMTVDQNNKILAFERLR</sequence>
<dbReference type="AlphaFoldDB" id="A0A7X5RLB8"/>
<dbReference type="Pfam" id="PF11197">
    <property type="entry name" value="DUF2835"/>
    <property type="match status" value="1"/>
</dbReference>
<protein>
    <submittedName>
        <fullName evidence="1">DUF2835 family protein</fullName>
    </submittedName>
</protein>
<gene>
    <name evidence="1" type="ORF">GTH32_08795</name>
</gene>
<keyword evidence="2" id="KW-1185">Reference proteome</keyword>
<dbReference type="InterPro" id="IPR021363">
    <property type="entry name" value="DUF2835"/>
</dbReference>
<dbReference type="EMBL" id="JAAAWN010000009">
    <property type="protein sequence ID" value="NDV91275.1"/>
    <property type="molecule type" value="Genomic_DNA"/>
</dbReference>
<comment type="caution">
    <text evidence="1">The sequence shown here is derived from an EMBL/GenBank/DDBJ whole genome shotgun (WGS) entry which is preliminary data.</text>
</comment>
<evidence type="ECO:0000313" key="1">
    <source>
        <dbReference type="EMBL" id="NDV91275.1"/>
    </source>
</evidence>
<proteinExistence type="predicted"/>
<organism evidence="1 2">
    <name type="scientific">Alteromonas profundi</name>
    <dbReference type="NCBI Taxonomy" id="2696062"/>
    <lineage>
        <taxon>Bacteria</taxon>
        <taxon>Pseudomonadati</taxon>
        <taxon>Pseudomonadota</taxon>
        <taxon>Gammaproteobacteria</taxon>
        <taxon>Alteromonadales</taxon>
        <taxon>Alteromonadaceae</taxon>
        <taxon>Alteromonas/Salinimonas group</taxon>
        <taxon>Alteromonas</taxon>
    </lineage>
</organism>